<dbReference type="KEGG" id="mos:AXE82_10700"/>
<dbReference type="Gene3D" id="3.30.720.120">
    <property type="match status" value="1"/>
</dbReference>
<evidence type="ECO:0000313" key="1">
    <source>
        <dbReference type="EMBL" id="OBX62126.1"/>
    </source>
</evidence>
<dbReference type="GeneID" id="35778428"/>
<evidence type="ECO:0000313" key="2">
    <source>
        <dbReference type="EMBL" id="STY97710.1"/>
    </source>
</evidence>
<reference evidence="2 4" key="2">
    <citation type="submission" date="2018-06" db="EMBL/GenBank/DDBJ databases">
        <authorList>
            <consortium name="Pathogen Informatics"/>
            <person name="Doyle S."/>
        </authorList>
    </citation>
    <scope>NUCLEOTIDE SEQUENCE [LARGE SCALE GENOMIC DNA]</scope>
    <source>
        <strain evidence="2 4">NCTC10465</strain>
    </source>
</reference>
<dbReference type="InterPro" id="IPR029068">
    <property type="entry name" value="Glyas_Bleomycin-R_OHBP_Dase"/>
</dbReference>
<keyword evidence="4" id="KW-1185">Reference proteome</keyword>
<evidence type="ECO:0000313" key="4">
    <source>
        <dbReference type="Proteomes" id="UP000255230"/>
    </source>
</evidence>
<name>A0A0X8K839_FAUOS</name>
<dbReference type="EMBL" id="LZMT01000034">
    <property type="protein sequence ID" value="OBX62126.1"/>
    <property type="molecule type" value="Genomic_DNA"/>
</dbReference>
<proteinExistence type="predicted"/>
<sequence length="133" mass="15471">MINSVYSVIMTDDVKKSADFFIKNFSFDETFASDWYISLKNNTGFELAFIDYQHDTIPIDFRKVSSGIILNLEVDNVDGYYNRLKTCDEIRFLLDLTIEDFGQKHFIIETSQSLLVDVIQIIPPSEEFAKNYL</sequence>
<dbReference type="AlphaFoldDB" id="A0A0X8K839"/>
<organism evidence="2 4">
    <name type="scientific">Faucicola osloensis</name>
    <name type="common">Moraxella osloensis</name>
    <dbReference type="NCBI Taxonomy" id="34062"/>
    <lineage>
        <taxon>Bacteria</taxon>
        <taxon>Pseudomonadati</taxon>
        <taxon>Pseudomonadota</taxon>
        <taxon>Gammaproteobacteria</taxon>
        <taxon>Moraxellales</taxon>
        <taxon>Moraxellaceae</taxon>
        <taxon>Faucicola</taxon>
    </lineage>
</organism>
<dbReference type="RefSeq" id="WP_062334564.1">
    <property type="nucleotide sequence ID" value="NZ_CBCRZU010000001.1"/>
</dbReference>
<reference evidence="1 3" key="1">
    <citation type="submission" date="2016-06" db="EMBL/GenBank/DDBJ databases">
        <title>Draft genome of Moraxella osloensis CCUG 67237.</title>
        <authorList>
            <person name="Salva-Serra F."/>
            <person name="Engstrom-Jakobsson H."/>
            <person name="Thorell K."/>
            <person name="Gonzales-Siles L."/>
            <person name="Karlsson R."/>
            <person name="Boulund F."/>
            <person name="Engstrand L."/>
            <person name="Kristiansson E."/>
            <person name="Moore E."/>
        </authorList>
    </citation>
    <scope>NUCLEOTIDE SEQUENCE [LARGE SCALE GENOMIC DNA]</scope>
    <source>
        <strain evidence="1 3">CCUG 67237</strain>
    </source>
</reference>
<gene>
    <name evidence="1" type="ORF">A9299_02585</name>
    <name evidence="2" type="ORF">NCTC10465_01495</name>
</gene>
<evidence type="ECO:0000313" key="3">
    <source>
        <dbReference type="Proteomes" id="UP000092509"/>
    </source>
</evidence>
<dbReference type="Gene3D" id="3.30.720.110">
    <property type="match status" value="1"/>
</dbReference>
<dbReference type="Proteomes" id="UP000255230">
    <property type="component" value="Unassembled WGS sequence"/>
</dbReference>
<accession>A0A0X8K839</accession>
<dbReference type="EMBL" id="UGPY01000001">
    <property type="protein sequence ID" value="STY97710.1"/>
    <property type="molecule type" value="Genomic_DNA"/>
</dbReference>
<dbReference type="SUPFAM" id="SSF54593">
    <property type="entry name" value="Glyoxalase/Bleomycin resistance protein/Dihydroxybiphenyl dioxygenase"/>
    <property type="match status" value="1"/>
</dbReference>
<protein>
    <submittedName>
        <fullName evidence="1 2">Glyoxalase</fullName>
    </submittedName>
</protein>